<organism evidence="1">
    <name type="scientific">marine sediment metagenome</name>
    <dbReference type="NCBI Taxonomy" id="412755"/>
    <lineage>
        <taxon>unclassified sequences</taxon>
        <taxon>metagenomes</taxon>
        <taxon>ecological metagenomes</taxon>
    </lineage>
</organism>
<dbReference type="EMBL" id="LAZR01036693">
    <property type="protein sequence ID" value="KKL24172.1"/>
    <property type="molecule type" value="Genomic_DNA"/>
</dbReference>
<accession>A0A0F9CCP0</accession>
<dbReference type="AlphaFoldDB" id="A0A0F9CCP0"/>
<reference evidence="1" key="1">
    <citation type="journal article" date="2015" name="Nature">
        <title>Complex archaea that bridge the gap between prokaryotes and eukaryotes.</title>
        <authorList>
            <person name="Spang A."/>
            <person name="Saw J.H."/>
            <person name="Jorgensen S.L."/>
            <person name="Zaremba-Niedzwiedzka K."/>
            <person name="Martijn J."/>
            <person name="Lind A.E."/>
            <person name="van Eijk R."/>
            <person name="Schleper C."/>
            <person name="Guy L."/>
            <person name="Ettema T.J."/>
        </authorList>
    </citation>
    <scope>NUCLEOTIDE SEQUENCE</scope>
</reference>
<sequence length="241" mass="25245">MTTFDPTALLIAAGRQHNWTSDIKYGSNPAVAQNWEEIWSVGGSALINNTATIVEITSATASDAGGESGARTVDIFGVDADFVLQEETVTLTGTDAASTVGEYLYLTRVKVLTAGSALGNIGAISADIGGSTLGHIPAGSGQSVMLHKAIPAGAIGYLTGIGEAVTKGAHLDIRICEYDQVGQVWRVKLDFHAYQTTAPIRFIPPYRFPAKHLVVVAGKTTNASGYAVDAWTDYIISQGDA</sequence>
<comment type="caution">
    <text evidence="1">The sequence shown here is derived from an EMBL/GenBank/DDBJ whole genome shotgun (WGS) entry which is preliminary data.</text>
</comment>
<evidence type="ECO:0000313" key="1">
    <source>
        <dbReference type="EMBL" id="KKL24172.1"/>
    </source>
</evidence>
<proteinExistence type="predicted"/>
<protein>
    <submittedName>
        <fullName evidence="1">Uncharacterized protein</fullName>
    </submittedName>
</protein>
<gene>
    <name evidence="1" type="ORF">LCGC14_2417990</name>
</gene>
<name>A0A0F9CCP0_9ZZZZ</name>